<gene>
    <name evidence="7" type="ORF">F5897_001499</name>
</gene>
<evidence type="ECO:0000256" key="6">
    <source>
        <dbReference type="SAM" id="Phobius"/>
    </source>
</evidence>
<feature type="transmembrane region" description="Helical" evidence="6">
    <location>
        <begin position="273"/>
        <end position="296"/>
    </location>
</feature>
<proteinExistence type="inferred from homology"/>
<keyword evidence="4 6" id="KW-1133">Transmembrane helix</keyword>
<evidence type="ECO:0000256" key="5">
    <source>
        <dbReference type="ARBA" id="ARBA00023136"/>
    </source>
</evidence>
<keyword evidence="5 6" id="KW-0472">Membrane</keyword>
<dbReference type="EMBL" id="JACIFD010000017">
    <property type="protein sequence ID" value="MBB4072170.1"/>
    <property type="molecule type" value="Genomic_DNA"/>
</dbReference>
<dbReference type="InterPro" id="IPR044644">
    <property type="entry name" value="DinF-like"/>
</dbReference>
<feature type="transmembrane region" description="Helical" evidence="6">
    <location>
        <begin position="167"/>
        <end position="185"/>
    </location>
</feature>
<dbReference type="PANTHER" id="PTHR42893:SF46">
    <property type="entry name" value="PROTEIN DETOXIFICATION 44, CHLOROPLASTIC"/>
    <property type="match status" value="1"/>
</dbReference>
<feature type="transmembrane region" description="Helical" evidence="6">
    <location>
        <begin position="93"/>
        <end position="112"/>
    </location>
</feature>
<comment type="caution">
    <text evidence="7">The sequence shown here is derived from an EMBL/GenBank/DDBJ whole genome shotgun (WGS) entry which is preliminary data.</text>
</comment>
<dbReference type="RefSeq" id="WP_183305046.1">
    <property type="nucleotide sequence ID" value="NZ_JACIFD010000017.1"/>
</dbReference>
<organism evidence="7 8">
    <name type="scientific">Canibacter oris</name>
    <dbReference type="NCBI Taxonomy" id="1365628"/>
    <lineage>
        <taxon>Bacteria</taxon>
        <taxon>Bacillati</taxon>
        <taxon>Actinomycetota</taxon>
        <taxon>Actinomycetes</taxon>
        <taxon>Micrococcales</taxon>
        <taxon>Microbacteriaceae</taxon>
        <taxon>Canibacter</taxon>
    </lineage>
</organism>
<dbReference type="NCBIfam" id="TIGR00797">
    <property type="entry name" value="matE"/>
    <property type="match status" value="1"/>
</dbReference>
<dbReference type="Proteomes" id="UP000571183">
    <property type="component" value="Unassembled WGS sequence"/>
</dbReference>
<feature type="transmembrane region" description="Helical" evidence="6">
    <location>
        <begin position="316"/>
        <end position="338"/>
    </location>
</feature>
<feature type="transmembrane region" description="Helical" evidence="6">
    <location>
        <begin position="350"/>
        <end position="372"/>
    </location>
</feature>
<dbReference type="GO" id="GO:0015297">
    <property type="term" value="F:antiporter activity"/>
    <property type="evidence" value="ECO:0007669"/>
    <property type="project" value="InterPro"/>
</dbReference>
<feature type="transmembrane region" description="Helical" evidence="6">
    <location>
        <begin position="132"/>
        <end position="155"/>
    </location>
</feature>
<dbReference type="PANTHER" id="PTHR42893">
    <property type="entry name" value="PROTEIN DETOXIFICATION 44, CHLOROPLASTIC-RELATED"/>
    <property type="match status" value="1"/>
</dbReference>
<evidence type="ECO:0000256" key="1">
    <source>
        <dbReference type="ARBA" id="ARBA00004141"/>
    </source>
</evidence>
<dbReference type="Pfam" id="PF01554">
    <property type="entry name" value="MatE"/>
    <property type="match status" value="2"/>
</dbReference>
<feature type="transmembrane region" description="Helical" evidence="6">
    <location>
        <begin position="384"/>
        <end position="407"/>
    </location>
</feature>
<comment type="subcellular location">
    <subcellularLocation>
        <location evidence="1">Membrane</location>
        <topology evidence="1">Multi-pass membrane protein</topology>
    </subcellularLocation>
</comment>
<accession>A0A840DHF9</accession>
<dbReference type="GO" id="GO:0005886">
    <property type="term" value="C:plasma membrane"/>
    <property type="evidence" value="ECO:0007669"/>
    <property type="project" value="TreeGrafter"/>
</dbReference>
<comment type="similarity">
    <text evidence="2">Belongs to the multi antimicrobial extrusion (MATE) (TC 2.A.66.1) family.</text>
</comment>
<feature type="transmembrane region" description="Helical" evidence="6">
    <location>
        <begin position="413"/>
        <end position="430"/>
    </location>
</feature>
<evidence type="ECO:0000256" key="2">
    <source>
        <dbReference type="ARBA" id="ARBA00010199"/>
    </source>
</evidence>
<evidence type="ECO:0000256" key="3">
    <source>
        <dbReference type="ARBA" id="ARBA00022692"/>
    </source>
</evidence>
<evidence type="ECO:0000256" key="4">
    <source>
        <dbReference type="ARBA" id="ARBA00022989"/>
    </source>
</evidence>
<feature type="transmembrane region" description="Helical" evidence="6">
    <location>
        <begin position="20"/>
        <end position="44"/>
    </location>
</feature>
<feature type="transmembrane region" description="Helical" evidence="6">
    <location>
        <begin position="50"/>
        <end position="72"/>
    </location>
</feature>
<reference evidence="7" key="1">
    <citation type="submission" date="2020-08" db="EMBL/GenBank/DDBJ databases">
        <title>Sequencing the genomes of 1000 actinobacteria strains.</title>
        <authorList>
            <person name="Klenk H.-P."/>
        </authorList>
    </citation>
    <scope>NUCLEOTIDE SEQUENCE [LARGE SCALE GENOMIC DNA]</scope>
    <source>
        <strain evidence="7">DSM 27064</strain>
    </source>
</reference>
<dbReference type="InterPro" id="IPR002528">
    <property type="entry name" value="MATE_fam"/>
</dbReference>
<protein>
    <submittedName>
        <fullName evidence="7">Putative MATE family efflux protein</fullName>
    </submittedName>
</protein>
<feature type="transmembrane region" description="Helical" evidence="6">
    <location>
        <begin position="191"/>
        <end position="213"/>
    </location>
</feature>
<keyword evidence="3 6" id="KW-0812">Transmembrane</keyword>
<dbReference type="GO" id="GO:0042910">
    <property type="term" value="F:xenobiotic transmembrane transporter activity"/>
    <property type="evidence" value="ECO:0007669"/>
    <property type="project" value="InterPro"/>
</dbReference>
<keyword evidence="8" id="KW-1185">Reference proteome</keyword>
<evidence type="ECO:0000313" key="7">
    <source>
        <dbReference type="EMBL" id="MBB4072170.1"/>
    </source>
</evidence>
<sequence length="448" mass="46522">MPEAAAPGGNSGVTAQILRLAVPAFGALIAQPLLVLVDTAMLGHLGVAELAGATIAATLITTTVGLMVFLAYSATSKIARLYGAGKPREALQAGLDATALAALIGCGAVLLLGTSGNWLLSLFTALNSETGIFAAEYFFTALWGVPAMLLCYAFAGTERGLQNTVTPLIVTVFGATVNAALNWIFMFHLGLGVFGSALGTTLAEWLMALLFCAKLYSRSRILNFSWQISLAGIASSVSSGSWLFLRTLSLRIAILLTMWAATVHSPTVTASLAVINAVFMLLSYALDALAIAAQALIGKAFGAGDTAQVRQLTRQLLRLAATLGAALGLLLALSSGVLPQLFGAGTNLNATLTPALLVLALAQPLCGAVFALDGVLIGAGDHRYLALTGVLNLLCFAPPLLILASAATKLSPQLYLGFLVAAFMLLYMASRFTTLFWRSSGATLSFFR</sequence>
<evidence type="ECO:0000313" key="8">
    <source>
        <dbReference type="Proteomes" id="UP000571183"/>
    </source>
</evidence>
<dbReference type="AlphaFoldDB" id="A0A840DHF9"/>
<name>A0A840DHF9_9MICO</name>